<dbReference type="AlphaFoldDB" id="A0A8J6KUT5"/>
<organism evidence="4 5">
    <name type="scientific">Microtus ochrogaster</name>
    <name type="common">Prairie vole</name>
    <dbReference type="NCBI Taxonomy" id="79684"/>
    <lineage>
        <taxon>Eukaryota</taxon>
        <taxon>Metazoa</taxon>
        <taxon>Chordata</taxon>
        <taxon>Craniata</taxon>
        <taxon>Vertebrata</taxon>
        <taxon>Euteleostomi</taxon>
        <taxon>Mammalia</taxon>
        <taxon>Eutheria</taxon>
        <taxon>Euarchontoglires</taxon>
        <taxon>Glires</taxon>
        <taxon>Rodentia</taxon>
        <taxon>Myomorpha</taxon>
        <taxon>Muroidea</taxon>
        <taxon>Cricetidae</taxon>
        <taxon>Arvicolinae</taxon>
        <taxon>Microtus</taxon>
    </lineage>
</organism>
<proteinExistence type="inferred from homology"/>
<reference evidence="4" key="1">
    <citation type="submission" date="2020-03" db="EMBL/GenBank/DDBJ databases">
        <title>Studies in the Genomics of Life Span.</title>
        <authorList>
            <person name="Glass D."/>
        </authorList>
    </citation>
    <scope>NUCLEOTIDE SEQUENCE</scope>
    <source>
        <strain evidence="4">LTLLF</strain>
        <tissue evidence="4">Muscle</tissue>
    </source>
</reference>
<dbReference type="Proteomes" id="UP000710432">
    <property type="component" value="Unassembled WGS sequence"/>
</dbReference>
<evidence type="ECO:0000256" key="2">
    <source>
        <dbReference type="ARBA" id="ARBA00023242"/>
    </source>
</evidence>
<evidence type="ECO:0000313" key="4">
    <source>
        <dbReference type="EMBL" id="KAH0503617.1"/>
    </source>
</evidence>
<dbReference type="PANTHER" id="PTHR23424">
    <property type="entry name" value="SERUM AMYLOID A"/>
    <property type="match status" value="1"/>
</dbReference>
<protein>
    <submittedName>
        <fullName evidence="4">Protein SAAL1</fullName>
    </submittedName>
</protein>
<sequence length="123" mass="13654">MHILQLLTTVDDGIQAIVQCPDTAKDTWNLLFDLVCHEFCQVGDPPIILQEQKTVLASVFSVMSAISASWAAQEHPKREEGKFSSLPPLKLAPTARKCQACVCSSLGFFFNFSPFKKKIPLFP</sequence>
<dbReference type="GO" id="GO:1901647">
    <property type="term" value="P:positive regulation of synoviocyte proliferation"/>
    <property type="evidence" value="ECO:0007669"/>
    <property type="project" value="TreeGrafter"/>
</dbReference>
<evidence type="ECO:0000313" key="5">
    <source>
        <dbReference type="Proteomes" id="UP000710432"/>
    </source>
</evidence>
<dbReference type="GO" id="GO:0005654">
    <property type="term" value="C:nucleoplasm"/>
    <property type="evidence" value="ECO:0007669"/>
    <property type="project" value="TreeGrafter"/>
</dbReference>
<comment type="caution">
    <text evidence="4">The sequence shown here is derived from an EMBL/GenBank/DDBJ whole genome shotgun (WGS) entry which is preliminary data.</text>
</comment>
<evidence type="ECO:0000256" key="3">
    <source>
        <dbReference type="ARBA" id="ARBA00038401"/>
    </source>
</evidence>
<keyword evidence="2" id="KW-0539">Nucleus</keyword>
<evidence type="ECO:0000256" key="1">
    <source>
        <dbReference type="ARBA" id="ARBA00004123"/>
    </source>
</evidence>
<comment type="similarity">
    <text evidence="3">Belongs to the SAAL1 family.</text>
</comment>
<accession>A0A8J6KUT5</accession>
<dbReference type="PANTHER" id="PTHR23424:SF23">
    <property type="entry name" value="PROTEIN SAAL1"/>
    <property type="match status" value="1"/>
</dbReference>
<dbReference type="InterPro" id="IPR052464">
    <property type="entry name" value="Synovial_Prolif_Regulator"/>
</dbReference>
<gene>
    <name evidence="4" type="ORF">LTLLF_187065</name>
</gene>
<comment type="subcellular location">
    <subcellularLocation>
        <location evidence="1">Nucleus</location>
    </subcellularLocation>
</comment>
<dbReference type="EMBL" id="JAATJU010025479">
    <property type="protein sequence ID" value="KAH0503617.1"/>
    <property type="molecule type" value="Genomic_DNA"/>
</dbReference>
<name>A0A8J6KUT5_MICOH</name>